<gene>
    <name evidence="7" type="ORF">HGG74_04485</name>
</gene>
<dbReference type="PANTHER" id="PTHR43557">
    <property type="entry name" value="APOPTOSIS-INDUCING FACTOR 1"/>
    <property type="match status" value="1"/>
</dbReference>
<dbReference type="Pfam" id="PF07992">
    <property type="entry name" value="Pyr_redox_2"/>
    <property type="match status" value="1"/>
</dbReference>
<dbReference type="AlphaFoldDB" id="A0A7X6HDA8"/>
<dbReference type="GO" id="GO:0005737">
    <property type="term" value="C:cytoplasm"/>
    <property type="evidence" value="ECO:0007669"/>
    <property type="project" value="TreeGrafter"/>
</dbReference>
<proteinExistence type="predicted"/>
<comment type="cofactor">
    <cofactor evidence="1">
        <name>FAD</name>
        <dbReference type="ChEBI" id="CHEBI:57692"/>
    </cofactor>
</comment>
<evidence type="ECO:0000259" key="6">
    <source>
        <dbReference type="Pfam" id="PF14759"/>
    </source>
</evidence>
<dbReference type="GO" id="GO:0016651">
    <property type="term" value="F:oxidoreductase activity, acting on NAD(P)H"/>
    <property type="evidence" value="ECO:0007669"/>
    <property type="project" value="TreeGrafter"/>
</dbReference>
<evidence type="ECO:0000256" key="4">
    <source>
        <dbReference type="ARBA" id="ARBA00023002"/>
    </source>
</evidence>
<dbReference type="SUPFAM" id="SSF55424">
    <property type="entry name" value="FAD/NAD-linked reductases, dimerisation (C-terminal) domain"/>
    <property type="match status" value="1"/>
</dbReference>
<dbReference type="InterPro" id="IPR050446">
    <property type="entry name" value="FAD-oxidoreductase/Apoptosis"/>
</dbReference>
<keyword evidence="8" id="KW-1185">Reference proteome</keyword>
<dbReference type="Proteomes" id="UP000544090">
    <property type="component" value="Unassembled WGS sequence"/>
</dbReference>
<dbReference type="SUPFAM" id="SSF51905">
    <property type="entry name" value="FAD/NAD(P)-binding domain"/>
    <property type="match status" value="1"/>
</dbReference>
<dbReference type="PANTHER" id="PTHR43557:SF2">
    <property type="entry name" value="RIESKE DOMAIN-CONTAINING PROTEIN-RELATED"/>
    <property type="match status" value="1"/>
</dbReference>
<dbReference type="Gene3D" id="3.30.390.30">
    <property type="match status" value="1"/>
</dbReference>
<dbReference type="InterPro" id="IPR028202">
    <property type="entry name" value="Reductase_C"/>
</dbReference>
<sequence length="408" mass="43195">MGPNHIIIAGAGLAGATAAKALRAEGFDGKLTLVGAETHYPYLRPPLSKAFLAGKELAEDGRIETPAWYDEQDVDVKLDESVDFIDTTTCRATLSRGGSLAYSKFLVATGASPRRLEIPGSTLEGVRYLRTIDDSRTLHDELIRGDRRLVVIGLGWIGMEVAATARQLGNDVTVVGPGGIPLAGALGPQIGSLFADKHRAEGVQFRTGRRPARITADSGGRAAAVVLDDGGQLDADLVLVAIGAEPNTALAEASGLACSRGIDTDASLLTSAANVYAAGDAANAFHPVFGARLRSEHWANAIAQGNTAAKAMLGQEPVNDDIPYFYTDQFDIGMEYSGFFPWATGEPVIRGNAAELEFIAFWLRDSKVVAGMNVNVWDVQDAIQDLIRSGRPVSAAELSDESKELTSL</sequence>
<protein>
    <submittedName>
        <fullName evidence="7">Oxidoreductase</fullName>
    </submittedName>
</protein>
<evidence type="ECO:0000256" key="1">
    <source>
        <dbReference type="ARBA" id="ARBA00001974"/>
    </source>
</evidence>
<dbReference type="RefSeq" id="WP_168485119.1">
    <property type="nucleotide sequence ID" value="NZ_JAAZSQ010000002.1"/>
</dbReference>
<evidence type="ECO:0000256" key="3">
    <source>
        <dbReference type="ARBA" id="ARBA00022827"/>
    </source>
</evidence>
<evidence type="ECO:0000313" key="7">
    <source>
        <dbReference type="EMBL" id="NKX53811.1"/>
    </source>
</evidence>
<feature type="domain" description="Reductase C-terminal" evidence="6">
    <location>
        <begin position="324"/>
        <end position="407"/>
    </location>
</feature>
<dbReference type="PRINTS" id="PR00368">
    <property type="entry name" value="FADPNR"/>
</dbReference>
<keyword evidence="3" id="KW-0274">FAD</keyword>
<dbReference type="InterPro" id="IPR023753">
    <property type="entry name" value="FAD/NAD-binding_dom"/>
</dbReference>
<dbReference type="PRINTS" id="PR00411">
    <property type="entry name" value="PNDRDTASEI"/>
</dbReference>
<evidence type="ECO:0000256" key="2">
    <source>
        <dbReference type="ARBA" id="ARBA00022630"/>
    </source>
</evidence>
<dbReference type="Pfam" id="PF14759">
    <property type="entry name" value="Reductase_C"/>
    <property type="match status" value="1"/>
</dbReference>
<keyword evidence="4" id="KW-0560">Oxidoreductase</keyword>
<comment type="caution">
    <text evidence="7">The sequence shown here is derived from an EMBL/GenBank/DDBJ whole genome shotgun (WGS) entry which is preliminary data.</text>
</comment>
<name>A0A7X6HDA8_9MICC</name>
<organism evidence="7 8">
    <name type="scientific">Arthrobacter mobilis</name>
    <dbReference type="NCBI Taxonomy" id="2724944"/>
    <lineage>
        <taxon>Bacteria</taxon>
        <taxon>Bacillati</taxon>
        <taxon>Actinomycetota</taxon>
        <taxon>Actinomycetes</taxon>
        <taxon>Micrococcales</taxon>
        <taxon>Micrococcaceae</taxon>
        <taxon>Arthrobacter</taxon>
    </lineage>
</organism>
<keyword evidence="2" id="KW-0285">Flavoprotein</keyword>
<accession>A0A7X6HDA8</accession>
<feature type="domain" description="FAD/NAD(P)-binding" evidence="5">
    <location>
        <begin position="5"/>
        <end position="305"/>
    </location>
</feature>
<dbReference type="InterPro" id="IPR036188">
    <property type="entry name" value="FAD/NAD-bd_sf"/>
</dbReference>
<evidence type="ECO:0000313" key="8">
    <source>
        <dbReference type="Proteomes" id="UP000544090"/>
    </source>
</evidence>
<evidence type="ECO:0000259" key="5">
    <source>
        <dbReference type="Pfam" id="PF07992"/>
    </source>
</evidence>
<dbReference type="InterPro" id="IPR016156">
    <property type="entry name" value="FAD/NAD-linked_Rdtase_dimer_sf"/>
</dbReference>
<reference evidence="7 8" key="1">
    <citation type="submission" date="2020-04" db="EMBL/GenBank/DDBJ databases">
        <title>Arthrobacter sp. nov.</title>
        <authorList>
            <person name="Liu S."/>
        </authorList>
    </citation>
    <scope>NUCLEOTIDE SEQUENCE [LARGE SCALE GENOMIC DNA]</scope>
    <source>
        <strain evidence="7 8">E918</strain>
    </source>
</reference>
<dbReference type="Gene3D" id="3.50.50.60">
    <property type="entry name" value="FAD/NAD(P)-binding domain"/>
    <property type="match status" value="2"/>
</dbReference>
<dbReference type="EMBL" id="JAAZSQ010000002">
    <property type="protein sequence ID" value="NKX53811.1"/>
    <property type="molecule type" value="Genomic_DNA"/>
</dbReference>